<keyword evidence="7 8" id="KW-0472">Membrane</keyword>
<evidence type="ECO:0000256" key="5">
    <source>
        <dbReference type="ARBA" id="ARBA00023002"/>
    </source>
</evidence>
<feature type="non-terminal residue" evidence="9">
    <location>
        <position position="1"/>
    </location>
</feature>
<evidence type="ECO:0000256" key="2">
    <source>
        <dbReference type="ARBA" id="ARBA00022692"/>
    </source>
</evidence>
<reference evidence="9 10" key="1">
    <citation type="journal article" date="2023" name="Sci. Data">
        <title>Genome assembly of the Korean intertidal mud-creeper Batillaria attramentaria.</title>
        <authorList>
            <person name="Patra A.K."/>
            <person name="Ho P.T."/>
            <person name="Jun S."/>
            <person name="Lee S.J."/>
            <person name="Kim Y."/>
            <person name="Won Y.J."/>
        </authorList>
    </citation>
    <scope>NUCLEOTIDE SEQUENCE [LARGE SCALE GENOMIC DNA]</scope>
    <source>
        <strain evidence="9">Wonlab-2016</strain>
    </source>
</reference>
<keyword evidence="10" id="KW-1185">Reference proteome</keyword>
<organism evidence="9 10">
    <name type="scientific">Batillaria attramentaria</name>
    <dbReference type="NCBI Taxonomy" id="370345"/>
    <lineage>
        <taxon>Eukaryota</taxon>
        <taxon>Metazoa</taxon>
        <taxon>Spiralia</taxon>
        <taxon>Lophotrochozoa</taxon>
        <taxon>Mollusca</taxon>
        <taxon>Gastropoda</taxon>
        <taxon>Caenogastropoda</taxon>
        <taxon>Sorbeoconcha</taxon>
        <taxon>Cerithioidea</taxon>
        <taxon>Batillariidae</taxon>
        <taxon>Batillaria</taxon>
    </lineage>
</organism>
<dbReference type="EMBL" id="JACVVK020000331">
    <property type="protein sequence ID" value="KAK7478205.1"/>
    <property type="molecule type" value="Genomic_DNA"/>
</dbReference>
<dbReference type="AlphaFoldDB" id="A0ABD0JSW5"/>
<comment type="caution">
    <text evidence="9">The sequence shown here is derived from an EMBL/GenBank/DDBJ whole genome shotgun (WGS) entry which is preliminary data.</text>
</comment>
<evidence type="ECO:0000256" key="4">
    <source>
        <dbReference type="ARBA" id="ARBA00022989"/>
    </source>
</evidence>
<accession>A0ABD0JSW5</accession>
<dbReference type="InterPro" id="IPR014430">
    <property type="entry name" value="Scs7"/>
</dbReference>
<protein>
    <submittedName>
        <fullName evidence="9">Uncharacterized protein</fullName>
    </submittedName>
</protein>
<evidence type="ECO:0000256" key="3">
    <source>
        <dbReference type="ARBA" id="ARBA00022824"/>
    </source>
</evidence>
<dbReference type="GO" id="GO:0016491">
    <property type="term" value="F:oxidoreductase activity"/>
    <property type="evidence" value="ECO:0007669"/>
    <property type="project" value="UniProtKB-KW"/>
</dbReference>
<dbReference type="PANTHER" id="PTHR12863:SF1">
    <property type="entry name" value="FATTY ACID 2-HYDROXYLASE"/>
    <property type="match status" value="1"/>
</dbReference>
<keyword evidence="6" id="KW-0443">Lipid metabolism</keyword>
<proteinExistence type="predicted"/>
<keyword evidence="2 8" id="KW-0812">Transmembrane</keyword>
<name>A0ABD0JSW5_9CAEN</name>
<dbReference type="GO" id="GO:0005789">
    <property type="term" value="C:endoplasmic reticulum membrane"/>
    <property type="evidence" value="ECO:0007669"/>
    <property type="project" value="UniProtKB-SubCell"/>
</dbReference>
<gene>
    <name evidence="9" type="ORF">BaRGS_00030566</name>
</gene>
<evidence type="ECO:0000313" key="9">
    <source>
        <dbReference type="EMBL" id="KAK7478205.1"/>
    </source>
</evidence>
<comment type="subcellular location">
    <subcellularLocation>
        <location evidence="1">Endoplasmic reticulum membrane</location>
        <topology evidence="1">Multi-pass membrane protein</topology>
    </subcellularLocation>
</comment>
<keyword evidence="5" id="KW-0560">Oxidoreductase</keyword>
<keyword evidence="4 8" id="KW-1133">Transmembrane helix</keyword>
<dbReference type="GO" id="GO:0006629">
    <property type="term" value="P:lipid metabolic process"/>
    <property type="evidence" value="ECO:0007669"/>
    <property type="project" value="UniProtKB-KW"/>
</dbReference>
<evidence type="ECO:0000313" key="10">
    <source>
        <dbReference type="Proteomes" id="UP001519460"/>
    </source>
</evidence>
<evidence type="ECO:0000256" key="8">
    <source>
        <dbReference type="SAM" id="Phobius"/>
    </source>
</evidence>
<dbReference type="Proteomes" id="UP001519460">
    <property type="component" value="Unassembled WGS sequence"/>
</dbReference>
<sequence length="109" mass="12783">WRFQHKLRPPVPQYAVLAIIFTLQEDDLVDWNKPILGQVTKLGENYFTWVHQPVDTSLRLFHSDFVEFFSKCPWWMVPIVWVPVTIFLLYSAHATMSTQSVGWNLFGTG</sequence>
<evidence type="ECO:0000256" key="7">
    <source>
        <dbReference type="ARBA" id="ARBA00023136"/>
    </source>
</evidence>
<evidence type="ECO:0000256" key="6">
    <source>
        <dbReference type="ARBA" id="ARBA00023098"/>
    </source>
</evidence>
<dbReference type="PANTHER" id="PTHR12863">
    <property type="entry name" value="FATTY ACID HYDROXYLASE"/>
    <property type="match status" value="1"/>
</dbReference>
<keyword evidence="3" id="KW-0256">Endoplasmic reticulum</keyword>
<evidence type="ECO:0000256" key="1">
    <source>
        <dbReference type="ARBA" id="ARBA00004477"/>
    </source>
</evidence>
<feature type="transmembrane region" description="Helical" evidence="8">
    <location>
        <begin position="73"/>
        <end position="90"/>
    </location>
</feature>